<dbReference type="InterPro" id="IPR030679">
    <property type="entry name" value="ABC_ATPase_HisP-typ"/>
</dbReference>
<evidence type="ECO:0000256" key="1">
    <source>
        <dbReference type="ARBA" id="ARBA00004202"/>
    </source>
</evidence>
<evidence type="ECO:0000256" key="5">
    <source>
        <dbReference type="ARBA" id="ARBA00022741"/>
    </source>
</evidence>
<dbReference type="InterPro" id="IPR027417">
    <property type="entry name" value="P-loop_NTPase"/>
</dbReference>
<keyword evidence="7" id="KW-0029">Amino-acid transport</keyword>
<dbReference type="PANTHER" id="PTHR43166">
    <property type="entry name" value="AMINO ACID IMPORT ATP-BINDING PROTEIN"/>
    <property type="match status" value="1"/>
</dbReference>
<evidence type="ECO:0000256" key="6">
    <source>
        <dbReference type="ARBA" id="ARBA00022840"/>
    </source>
</evidence>
<dbReference type="GO" id="GO:0015424">
    <property type="term" value="F:ABC-type amino acid transporter activity"/>
    <property type="evidence" value="ECO:0007669"/>
    <property type="project" value="InterPro"/>
</dbReference>
<sequence>MIKIKKLNKYFSDKHILKDINIEVRKGQKVSIIGPSGSGKSTLIRCINLLEIPESGEIYINGTNILNEKNISNIRKNIAMVFQNFNLFNNKNVLNNIILAPILLGLKTQKEAEKNAYELLDKVGLLDKINSYPSQLSGGQKQRVAIARAMAMNPEIILFDEPTSALDPEMVQEVLNVIRDLSKDDITMLIVTHEMNFAKNISDEIWFMDEGKIIEKGSPDILFNNPKNKRTLDFLNKINLK</sequence>
<dbReference type="Pfam" id="PF00005">
    <property type="entry name" value="ABC_tran"/>
    <property type="match status" value="1"/>
</dbReference>
<keyword evidence="3" id="KW-0813">Transport</keyword>
<comment type="subcellular location">
    <subcellularLocation>
        <location evidence="1">Cell membrane</location>
        <topology evidence="1">Peripheral membrane protein</topology>
    </subcellularLocation>
</comment>
<dbReference type="AlphaFoldDB" id="A0AA45HJL5"/>
<keyword evidence="4" id="KW-1003">Cell membrane</keyword>
<dbReference type="GO" id="GO:0005524">
    <property type="term" value="F:ATP binding"/>
    <property type="evidence" value="ECO:0007669"/>
    <property type="project" value="UniProtKB-KW"/>
</dbReference>
<dbReference type="EMBL" id="QGGI01000001">
    <property type="protein sequence ID" value="PWJ96448.1"/>
    <property type="molecule type" value="Genomic_DNA"/>
</dbReference>
<keyword evidence="11" id="KW-1185">Reference proteome</keyword>
<comment type="similarity">
    <text evidence="2">Belongs to the ABC transporter superfamily.</text>
</comment>
<dbReference type="InterPro" id="IPR017871">
    <property type="entry name" value="ABC_transporter-like_CS"/>
</dbReference>
<dbReference type="FunFam" id="3.40.50.300:FF:000020">
    <property type="entry name" value="Amino acid ABC transporter ATP-binding component"/>
    <property type="match status" value="1"/>
</dbReference>
<evidence type="ECO:0000256" key="4">
    <source>
        <dbReference type="ARBA" id="ARBA00022475"/>
    </source>
</evidence>
<dbReference type="Proteomes" id="UP000245921">
    <property type="component" value="Unassembled WGS sequence"/>
</dbReference>
<dbReference type="SUPFAM" id="SSF52540">
    <property type="entry name" value="P-loop containing nucleoside triphosphate hydrolases"/>
    <property type="match status" value="1"/>
</dbReference>
<protein>
    <submittedName>
        <fullName evidence="10">Amino acid ABC transporter ATP-binding protein (PAAT family)</fullName>
    </submittedName>
</protein>
<dbReference type="RefSeq" id="WP_109603448.1">
    <property type="nucleotide sequence ID" value="NZ_JAMHJO010000016.1"/>
</dbReference>
<evidence type="ECO:0000313" key="10">
    <source>
        <dbReference type="EMBL" id="PWJ96448.1"/>
    </source>
</evidence>
<evidence type="ECO:0000313" key="11">
    <source>
        <dbReference type="Proteomes" id="UP000245921"/>
    </source>
</evidence>
<name>A0AA45HJL5_9BACT</name>
<dbReference type="GO" id="GO:0016887">
    <property type="term" value="F:ATP hydrolysis activity"/>
    <property type="evidence" value="ECO:0007669"/>
    <property type="project" value="InterPro"/>
</dbReference>
<dbReference type="GO" id="GO:0005886">
    <property type="term" value="C:plasma membrane"/>
    <property type="evidence" value="ECO:0007669"/>
    <property type="project" value="UniProtKB-SubCell"/>
</dbReference>
<dbReference type="Gene3D" id="3.40.50.300">
    <property type="entry name" value="P-loop containing nucleotide triphosphate hydrolases"/>
    <property type="match status" value="1"/>
</dbReference>
<dbReference type="InterPro" id="IPR050086">
    <property type="entry name" value="MetN_ABC_transporter-like"/>
</dbReference>
<feature type="domain" description="ABC transporter" evidence="9">
    <location>
        <begin position="2"/>
        <end position="235"/>
    </location>
</feature>
<keyword evidence="5" id="KW-0547">Nucleotide-binding</keyword>
<accession>A0AA45HJL5</accession>
<proteinExistence type="inferred from homology"/>
<evidence type="ECO:0000256" key="7">
    <source>
        <dbReference type="ARBA" id="ARBA00022970"/>
    </source>
</evidence>
<reference evidence="10 11" key="1">
    <citation type="submission" date="2018-05" db="EMBL/GenBank/DDBJ databases">
        <title>Genomic Encyclopedia of Type Strains, Phase IV (KMG-IV): sequencing the most valuable type-strain genomes for metagenomic binning, comparative biology and taxonomic classification.</title>
        <authorList>
            <person name="Goeker M."/>
        </authorList>
    </citation>
    <scope>NUCLEOTIDE SEQUENCE [LARGE SCALE GENOMIC DNA]</scope>
    <source>
        <strain evidence="10 11">DSM 24906</strain>
    </source>
</reference>
<dbReference type="SMART" id="SM00382">
    <property type="entry name" value="AAA"/>
    <property type="match status" value="1"/>
</dbReference>
<dbReference type="PANTHER" id="PTHR43166:SF9">
    <property type="entry name" value="GLUTAMATE_ASPARTATE IMPORT ATP-BINDING PROTEIN GLTL"/>
    <property type="match status" value="1"/>
</dbReference>
<dbReference type="CDD" id="cd03262">
    <property type="entry name" value="ABC_HisP_GlnQ"/>
    <property type="match status" value="1"/>
</dbReference>
<keyword evidence="6 10" id="KW-0067">ATP-binding</keyword>
<gene>
    <name evidence="10" type="ORF">C7380_10119</name>
</gene>
<comment type="caution">
    <text evidence="10">The sequence shown here is derived from an EMBL/GenBank/DDBJ whole genome shotgun (WGS) entry which is preliminary data.</text>
</comment>
<keyword evidence="8" id="KW-0472">Membrane</keyword>
<dbReference type="PIRSF" id="PIRSF039085">
    <property type="entry name" value="ABC_ATPase_HisP"/>
    <property type="match status" value="1"/>
</dbReference>
<evidence type="ECO:0000256" key="3">
    <source>
        <dbReference type="ARBA" id="ARBA00022448"/>
    </source>
</evidence>
<dbReference type="PROSITE" id="PS50893">
    <property type="entry name" value="ABC_TRANSPORTER_2"/>
    <property type="match status" value="1"/>
</dbReference>
<dbReference type="InterPro" id="IPR003593">
    <property type="entry name" value="AAA+_ATPase"/>
</dbReference>
<evidence type="ECO:0000259" key="9">
    <source>
        <dbReference type="PROSITE" id="PS50893"/>
    </source>
</evidence>
<organism evidence="10 11">
    <name type="scientific">Oceanotoga teriensis</name>
    <dbReference type="NCBI Taxonomy" id="515440"/>
    <lineage>
        <taxon>Bacteria</taxon>
        <taxon>Thermotogati</taxon>
        <taxon>Thermotogota</taxon>
        <taxon>Thermotogae</taxon>
        <taxon>Petrotogales</taxon>
        <taxon>Petrotogaceae</taxon>
        <taxon>Oceanotoga</taxon>
    </lineage>
</organism>
<evidence type="ECO:0000256" key="2">
    <source>
        <dbReference type="ARBA" id="ARBA00005417"/>
    </source>
</evidence>
<dbReference type="PROSITE" id="PS00211">
    <property type="entry name" value="ABC_TRANSPORTER_1"/>
    <property type="match status" value="1"/>
</dbReference>
<dbReference type="InterPro" id="IPR003439">
    <property type="entry name" value="ABC_transporter-like_ATP-bd"/>
</dbReference>
<evidence type="ECO:0000256" key="8">
    <source>
        <dbReference type="ARBA" id="ARBA00023136"/>
    </source>
</evidence>